<sequence>MIILIGFALKGNITHERFNSEKWKNWTESETEWSLRWDMMNSLRKTHELNGKTQTQIIELLGEPESKTNSEFRYYLGYSKRGINTGSLTIKFSENRKVTDFSVWQG</sequence>
<proteinExistence type="predicted"/>
<dbReference type="eggNOG" id="ENOG5032ZCF">
    <property type="taxonomic scope" value="Bacteria"/>
</dbReference>
<name>G2EE13_9FLAO</name>
<dbReference type="EMBL" id="AFXZ01000029">
    <property type="protein sequence ID" value="EGV43343.2"/>
    <property type="molecule type" value="Genomic_DNA"/>
</dbReference>
<keyword evidence="2" id="KW-1185">Reference proteome</keyword>
<reference evidence="1 2" key="1">
    <citation type="journal article" date="2008" name="Int. J. Syst. Evol. Microbiol.">
        <title>Bizionia argentinensis sp. nov., isolated from surface marine water in Antarctica.</title>
        <authorList>
            <person name="Bercovich A."/>
            <person name="Vazquez S.C."/>
            <person name="Yankilevich P."/>
            <person name="Coria S.H."/>
            <person name="Foti M."/>
            <person name="Hernandez E."/>
            <person name="Vidal A."/>
            <person name="Ruberto L."/>
            <person name="Melo C."/>
            <person name="Marenssi S."/>
            <person name="Criscuolo M."/>
            <person name="Memoli M."/>
            <person name="Arguelles M."/>
            <person name="Mac Cormack W.P."/>
        </authorList>
    </citation>
    <scope>NUCLEOTIDE SEQUENCE [LARGE SCALE GENOMIC DNA]</scope>
    <source>
        <strain evidence="1 2">JUB59</strain>
    </source>
</reference>
<dbReference type="AlphaFoldDB" id="G2EE13"/>
<dbReference type="STRING" id="1046627.BZARG_1831"/>
<gene>
    <name evidence="1" type="ORF">BZARG_1831</name>
</gene>
<evidence type="ECO:0008006" key="3">
    <source>
        <dbReference type="Google" id="ProtNLM"/>
    </source>
</evidence>
<organism evidence="1 2">
    <name type="scientific">Bizionia argentinensis JUB59</name>
    <dbReference type="NCBI Taxonomy" id="1046627"/>
    <lineage>
        <taxon>Bacteria</taxon>
        <taxon>Pseudomonadati</taxon>
        <taxon>Bacteroidota</taxon>
        <taxon>Flavobacteriia</taxon>
        <taxon>Flavobacteriales</taxon>
        <taxon>Flavobacteriaceae</taxon>
        <taxon>Bizionia</taxon>
    </lineage>
</organism>
<dbReference type="OrthoDB" id="2623622at2"/>
<evidence type="ECO:0000313" key="1">
    <source>
        <dbReference type="EMBL" id="EGV43343.2"/>
    </source>
</evidence>
<dbReference type="Proteomes" id="UP000003730">
    <property type="component" value="Unassembled WGS sequence"/>
</dbReference>
<protein>
    <recommendedName>
        <fullName evidence="3">Outer membrane protein assembly factor BamE</fullName>
    </recommendedName>
</protein>
<evidence type="ECO:0000313" key="2">
    <source>
        <dbReference type="Proteomes" id="UP000003730"/>
    </source>
</evidence>
<comment type="caution">
    <text evidence="1">The sequence shown here is derived from an EMBL/GenBank/DDBJ whole genome shotgun (WGS) entry which is preliminary data.</text>
</comment>
<accession>G2EE13</accession>